<keyword evidence="1" id="KW-1133">Transmembrane helix</keyword>
<keyword evidence="3" id="KW-1185">Reference proteome</keyword>
<dbReference type="Proteomes" id="UP000236725">
    <property type="component" value="Unassembled WGS sequence"/>
</dbReference>
<evidence type="ECO:0000313" key="2">
    <source>
        <dbReference type="EMBL" id="SEG22199.1"/>
    </source>
</evidence>
<dbReference type="RefSeq" id="WP_103984248.1">
    <property type="nucleotide sequence ID" value="NZ_FNVS01000021.1"/>
</dbReference>
<feature type="transmembrane region" description="Helical" evidence="1">
    <location>
        <begin position="7"/>
        <end position="26"/>
    </location>
</feature>
<organism evidence="2 3">
    <name type="scientific">Parabacteroides chinchillae</name>
    <dbReference type="NCBI Taxonomy" id="871327"/>
    <lineage>
        <taxon>Bacteria</taxon>
        <taxon>Pseudomonadati</taxon>
        <taxon>Bacteroidota</taxon>
        <taxon>Bacteroidia</taxon>
        <taxon>Bacteroidales</taxon>
        <taxon>Tannerellaceae</taxon>
        <taxon>Parabacteroides</taxon>
    </lineage>
</organism>
<accession>A0A8G2F3U8</accession>
<protein>
    <submittedName>
        <fullName evidence="2">Uncharacterized protein</fullName>
    </submittedName>
</protein>
<dbReference type="AlphaFoldDB" id="A0A8G2F3U8"/>
<reference evidence="2 3" key="1">
    <citation type="submission" date="2016-10" db="EMBL/GenBank/DDBJ databases">
        <authorList>
            <person name="Varghese N."/>
            <person name="Submissions S."/>
        </authorList>
    </citation>
    <scope>NUCLEOTIDE SEQUENCE [LARGE SCALE GENOMIC DNA]</scope>
    <source>
        <strain evidence="2 3">DSM 29073</strain>
    </source>
</reference>
<evidence type="ECO:0000313" key="3">
    <source>
        <dbReference type="Proteomes" id="UP000236725"/>
    </source>
</evidence>
<comment type="caution">
    <text evidence="2">The sequence shown here is derived from an EMBL/GenBank/DDBJ whole genome shotgun (WGS) entry which is preliminary data.</text>
</comment>
<keyword evidence="1" id="KW-0812">Transmembrane</keyword>
<sequence>MDQQVRTILFNIAGLLILIGAVSHFFHWIAAPYLFALGAAGYAVSYLTIQTKEMDFRNRRLHRFNIIAGLLMIFASGLMFKGGNEWVICLTIAAILQMYTAFVASKQEKK</sequence>
<proteinExistence type="predicted"/>
<gene>
    <name evidence="2" type="ORF">SAMN05444001_12147</name>
</gene>
<evidence type="ECO:0000256" key="1">
    <source>
        <dbReference type="SAM" id="Phobius"/>
    </source>
</evidence>
<feature type="transmembrane region" description="Helical" evidence="1">
    <location>
        <begin position="86"/>
        <end position="104"/>
    </location>
</feature>
<feature type="transmembrane region" description="Helical" evidence="1">
    <location>
        <begin position="32"/>
        <end position="49"/>
    </location>
</feature>
<keyword evidence="1" id="KW-0472">Membrane</keyword>
<dbReference type="EMBL" id="FNVS01000021">
    <property type="protein sequence ID" value="SEG22199.1"/>
    <property type="molecule type" value="Genomic_DNA"/>
</dbReference>
<feature type="transmembrane region" description="Helical" evidence="1">
    <location>
        <begin position="61"/>
        <end position="80"/>
    </location>
</feature>
<name>A0A8G2F3U8_9BACT</name>